<keyword evidence="5" id="KW-0238">DNA-binding</keyword>
<evidence type="ECO:0000256" key="9">
    <source>
        <dbReference type="ARBA" id="ARBA00023295"/>
    </source>
</evidence>
<sequence length="193" mass="22409">MPELPEVEIICRTLSTEILNKTILNIEINRYDLRIPVTRDLCDIAIDNSISQITRKGKYIILMLSNQYYIIIHLGMSGNLICNENYIKQKEHNQIIFYLSDNKLLTFNDPRRFGIVISLNYNQYTEFFKDFGIDALSGEFNTDYLYSTVHKKCTIKSLLMNNKFVIGIGNIYSTESLFLAGISPNRLVKIYQL</sequence>
<dbReference type="SUPFAM" id="SSF81624">
    <property type="entry name" value="N-terminal domain of MutM-like DNA repair proteins"/>
    <property type="match status" value="1"/>
</dbReference>
<dbReference type="GO" id="GO:0003906">
    <property type="term" value="F:DNA-(apurinic or apyrimidinic site) endonuclease activity"/>
    <property type="evidence" value="ECO:0007669"/>
    <property type="project" value="InterPro"/>
</dbReference>
<proteinExistence type="inferred from homology"/>
<evidence type="ECO:0000256" key="5">
    <source>
        <dbReference type="ARBA" id="ARBA00023125"/>
    </source>
</evidence>
<dbReference type="SMART" id="SM00898">
    <property type="entry name" value="Fapy_DNA_glyco"/>
    <property type="match status" value="1"/>
</dbReference>
<evidence type="ECO:0000256" key="8">
    <source>
        <dbReference type="ARBA" id="ARBA00023268"/>
    </source>
</evidence>
<comment type="similarity">
    <text evidence="2">Belongs to the FPG family.</text>
</comment>
<reference evidence="11 12" key="1">
    <citation type="submission" date="2014-03" db="EMBL/GenBank/DDBJ databases">
        <title>Sequencing and Comparison of Genomes and Transcriptome Profiles of Human Ehrlichiosis Agents.</title>
        <authorList>
            <person name="Lin M."/>
            <person name="Daugherty S.C."/>
            <person name="Nagaraj S."/>
            <person name="Cheng Z."/>
            <person name="Xiong Q."/>
            <person name="Lin F.-Y."/>
            <person name="Sengamalay N."/>
            <person name="Ott S."/>
            <person name="Godinez A."/>
            <person name="Tallon L.J."/>
            <person name="Sadzewicz L."/>
            <person name="Fraser C.M."/>
            <person name="Dunning Hotopp J.C."/>
            <person name="Rikihisa Y."/>
        </authorList>
    </citation>
    <scope>NUCLEOTIDE SEQUENCE [LARGE SCALE GENOMIC DNA]</scope>
    <source>
        <strain evidence="11 12">HF</strain>
    </source>
</reference>
<evidence type="ECO:0000313" key="12">
    <source>
        <dbReference type="Proteomes" id="UP000023762"/>
    </source>
</evidence>
<dbReference type="eggNOG" id="COG0266">
    <property type="taxonomic scope" value="Bacteria"/>
</dbReference>
<dbReference type="PANTHER" id="PTHR22993">
    <property type="entry name" value="FORMAMIDOPYRIMIDINE-DNA GLYCOSYLASE"/>
    <property type="match status" value="1"/>
</dbReference>
<dbReference type="HOGENOM" id="CLU_038423_1_1_5"/>
<evidence type="ECO:0000256" key="6">
    <source>
        <dbReference type="ARBA" id="ARBA00023204"/>
    </source>
</evidence>
<keyword evidence="12" id="KW-1185">Reference proteome</keyword>
<dbReference type="InterPro" id="IPR010979">
    <property type="entry name" value="Ribosomal_uS13-like_H2TH"/>
</dbReference>
<keyword evidence="9" id="KW-0326">Glycosidase</keyword>
<dbReference type="SMART" id="SM01232">
    <property type="entry name" value="H2TH"/>
    <property type="match status" value="1"/>
</dbReference>
<protein>
    <submittedName>
        <fullName evidence="11">Formamidopyrimidine-DNA glycosylase H2TH domain protein</fullName>
    </submittedName>
</protein>
<evidence type="ECO:0000256" key="1">
    <source>
        <dbReference type="ARBA" id="ARBA00001668"/>
    </source>
</evidence>
<dbReference type="STRING" id="391036.EHF_0539"/>
<keyword evidence="6" id="KW-0234">DNA repair</keyword>
<keyword evidence="8" id="KW-0511">Multifunctional enzyme</keyword>
<dbReference type="PROSITE" id="PS51068">
    <property type="entry name" value="FPG_CAT"/>
    <property type="match status" value="1"/>
</dbReference>
<gene>
    <name evidence="11" type="ORF">EHF_0539</name>
</gene>
<dbReference type="Pfam" id="PF06831">
    <property type="entry name" value="H2TH"/>
    <property type="match status" value="1"/>
</dbReference>
<dbReference type="CDD" id="cd08966">
    <property type="entry name" value="EcFpg-like_N"/>
    <property type="match status" value="1"/>
</dbReference>
<dbReference type="RefSeq" id="WP_232228922.1">
    <property type="nucleotide sequence ID" value="NZ_CP007474.1"/>
</dbReference>
<dbReference type="GO" id="GO:0034039">
    <property type="term" value="F:8-oxo-7,8-dihydroguanine DNA N-glycosylase activity"/>
    <property type="evidence" value="ECO:0007669"/>
    <property type="project" value="TreeGrafter"/>
</dbReference>
<dbReference type="PANTHER" id="PTHR22993:SF9">
    <property type="entry name" value="FORMAMIDOPYRIMIDINE-DNA GLYCOSYLASE"/>
    <property type="match status" value="1"/>
</dbReference>
<dbReference type="SUPFAM" id="SSF46946">
    <property type="entry name" value="S13-like H2TH domain"/>
    <property type="match status" value="1"/>
</dbReference>
<accession>X5GC35</accession>
<evidence type="ECO:0000256" key="2">
    <source>
        <dbReference type="ARBA" id="ARBA00009409"/>
    </source>
</evidence>
<dbReference type="GO" id="GO:0008270">
    <property type="term" value="F:zinc ion binding"/>
    <property type="evidence" value="ECO:0007669"/>
    <property type="project" value="InterPro"/>
</dbReference>
<feature type="domain" description="Formamidopyrimidine-DNA glycosylase catalytic" evidence="10">
    <location>
        <begin position="2"/>
        <end position="114"/>
    </location>
</feature>
<organism evidence="11 12">
    <name type="scientific">Ehrlichia japonica</name>
    <dbReference type="NCBI Taxonomy" id="391036"/>
    <lineage>
        <taxon>Bacteria</taxon>
        <taxon>Pseudomonadati</taxon>
        <taxon>Pseudomonadota</taxon>
        <taxon>Alphaproteobacteria</taxon>
        <taxon>Rickettsiales</taxon>
        <taxon>Anaplasmataceae</taxon>
        <taxon>Ehrlichia</taxon>
    </lineage>
</organism>
<evidence type="ECO:0000256" key="3">
    <source>
        <dbReference type="ARBA" id="ARBA00022763"/>
    </source>
</evidence>
<evidence type="ECO:0000256" key="4">
    <source>
        <dbReference type="ARBA" id="ARBA00022801"/>
    </source>
</evidence>
<name>X5GC35_9RICK</name>
<dbReference type="Gene3D" id="1.10.8.50">
    <property type="match status" value="1"/>
</dbReference>
<keyword evidence="7" id="KW-0456">Lyase</keyword>
<dbReference type="Pfam" id="PF01149">
    <property type="entry name" value="Fapy_DNA_glyco"/>
    <property type="match status" value="1"/>
</dbReference>
<keyword evidence="3" id="KW-0227">DNA damage</keyword>
<dbReference type="InterPro" id="IPR015886">
    <property type="entry name" value="H2TH_FPG"/>
</dbReference>
<dbReference type="Gene3D" id="3.20.190.10">
    <property type="entry name" value="MutM-like, N-terminal"/>
    <property type="match status" value="1"/>
</dbReference>
<dbReference type="GO" id="GO:0003684">
    <property type="term" value="F:damaged DNA binding"/>
    <property type="evidence" value="ECO:0007669"/>
    <property type="project" value="InterPro"/>
</dbReference>
<dbReference type="InterPro" id="IPR035937">
    <property type="entry name" value="FPG_N"/>
</dbReference>
<dbReference type="AlphaFoldDB" id="X5GC35"/>
<comment type="catalytic activity">
    <reaction evidence="1">
        <text>Hydrolysis of DNA containing ring-opened 7-methylguanine residues, releasing 2,6-diamino-4-hydroxy-5-(N-methyl)formamidopyrimidine.</text>
        <dbReference type="EC" id="3.2.2.23"/>
    </reaction>
</comment>
<dbReference type="EMBL" id="CP007474">
    <property type="protein sequence ID" value="AHX04657.1"/>
    <property type="molecule type" value="Genomic_DNA"/>
</dbReference>
<evidence type="ECO:0000256" key="7">
    <source>
        <dbReference type="ARBA" id="ARBA00023239"/>
    </source>
</evidence>
<dbReference type="GO" id="GO:0006284">
    <property type="term" value="P:base-excision repair"/>
    <property type="evidence" value="ECO:0007669"/>
    <property type="project" value="InterPro"/>
</dbReference>
<dbReference type="KEGG" id="ehh:EHF_0539"/>
<evidence type="ECO:0000259" key="10">
    <source>
        <dbReference type="PROSITE" id="PS51068"/>
    </source>
</evidence>
<dbReference type="GO" id="GO:0016829">
    <property type="term" value="F:lyase activity"/>
    <property type="evidence" value="ECO:0007669"/>
    <property type="project" value="UniProtKB-KW"/>
</dbReference>
<dbReference type="Proteomes" id="UP000023762">
    <property type="component" value="Chromosome"/>
</dbReference>
<evidence type="ECO:0000313" key="11">
    <source>
        <dbReference type="EMBL" id="AHX04657.1"/>
    </source>
</evidence>
<keyword evidence="4" id="KW-0378">Hydrolase</keyword>
<dbReference type="InterPro" id="IPR012319">
    <property type="entry name" value="FPG_cat"/>
</dbReference>